<evidence type="ECO:0000256" key="1">
    <source>
        <dbReference type="SAM" id="MobiDB-lite"/>
    </source>
</evidence>
<sequence>MHERGFSDLGLLFFAALTAAAPAALGRCRSMAAQRARWRERLCRDQVIVRAIESNAAATQGRPSCLQCLEDLVEDRRDLLPRPHLRQLYADPFTGQADWVQIAAPPPATGILGVQSRSERPLLTSKGPDSRPMKSAKALQFRALVLLTGGGSL</sequence>
<dbReference type="RefSeq" id="WP_269632529.1">
    <property type="nucleotide sequence ID" value="NZ_JBDPZC010000002.1"/>
</dbReference>
<protein>
    <submittedName>
        <fullName evidence="2">Uncharacterized protein</fullName>
    </submittedName>
</protein>
<evidence type="ECO:0000313" key="3">
    <source>
        <dbReference type="Proteomes" id="UP001462640"/>
    </source>
</evidence>
<feature type="region of interest" description="Disordered" evidence="1">
    <location>
        <begin position="113"/>
        <end position="133"/>
    </location>
</feature>
<dbReference type="Proteomes" id="UP001462640">
    <property type="component" value="Unassembled WGS sequence"/>
</dbReference>
<name>A0ABV0GBI5_9BURK</name>
<dbReference type="EMBL" id="JBDPZC010000002">
    <property type="protein sequence ID" value="MEO3712403.1"/>
    <property type="molecule type" value="Genomic_DNA"/>
</dbReference>
<accession>A0ABV0GBI5</accession>
<organism evidence="2 3">
    <name type="scientific">Roseateles flavus</name>
    <dbReference type="NCBI Taxonomy" id="3149041"/>
    <lineage>
        <taxon>Bacteria</taxon>
        <taxon>Pseudomonadati</taxon>
        <taxon>Pseudomonadota</taxon>
        <taxon>Betaproteobacteria</taxon>
        <taxon>Burkholderiales</taxon>
        <taxon>Sphaerotilaceae</taxon>
        <taxon>Roseateles</taxon>
    </lineage>
</organism>
<comment type="caution">
    <text evidence="2">The sequence shown here is derived from an EMBL/GenBank/DDBJ whole genome shotgun (WGS) entry which is preliminary data.</text>
</comment>
<keyword evidence="3" id="KW-1185">Reference proteome</keyword>
<evidence type="ECO:0000313" key="2">
    <source>
        <dbReference type="EMBL" id="MEO3712403.1"/>
    </source>
</evidence>
<gene>
    <name evidence="2" type="ORF">ABDJ40_06435</name>
</gene>
<proteinExistence type="predicted"/>
<reference evidence="2 3" key="1">
    <citation type="submission" date="2024-05" db="EMBL/GenBank/DDBJ databases">
        <title>Roseateles sp. 2.12 16S ribosomal RNA gene Genome sequencing and assembly.</title>
        <authorList>
            <person name="Woo H."/>
        </authorList>
    </citation>
    <scope>NUCLEOTIDE SEQUENCE [LARGE SCALE GENOMIC DNA]</scope>
    <source>
        <strain evidence="2 3">2.12</strain>
    </source>
</reference>